<protein>
    <submittedName>
        <fullName evidence="2">Uncharacterized protein</fullName>
    </submittedName>
</protein>
<dbReference type="AlphaFoldDB" id="A0A4Y0BIC0"/>
<feature type="compositionally biased region" description="Polar residues" evidence="1">
    <location>
        <begin position="64"/>
        <end position="76"/>
    </location>
</feature>
<organism evidence="2">
    <name type="scientific">Anopheles funestus</name>
    <name type="common">African malaria mosquito</name>
    <dbReference type="NCBI Taxonomy" id="62324"/>
    <lineage>
        <taxon>Eukaryota</taxon>
        <taxon>Metazoa</taxon>
        <taxon>Ecdysozoa</taxon>
        <taxon>Arthropoda</taxon>
        <taxon>Hexapoda</taxon>
        <taxon>Insecta</taxon>
        <taxon>Pterygota</taxon>
        <taxon>Neoptera</taxon>
        <taxon>Endopterygota</taxon>
        <taxon>Diptera</taxon>
        <taxon>Nematocera</taxon>
        <taxon>Culicoidea</taxon>
        <taxon>Culicidae</taxon>
        <taxon>Anophelinae</taxon>
        <taxon>Anopheles</taxon>
    </lineage>
</organism>
<dbReference type="EnsemblMetazoa" id="AFUN018684-RA">
    <property type="protein sequence ID" value="AFUN018684-PA"/>
    <property type="gene ID" value="AFUN018684"/>
</dbReference>
<sequence length="89" mass="9785">MAYLSDVDLATLHKSRLEERVQYRLSAMWTHAAEQSREQSLAVSSSTASPPAMFGDRETANYRAASTASTDRTSVDGTARLETHPNLVI</sequence>
<feature type="compositionally biased region" description="Polar residues" evidence="1">
    <location>
        <begin position="38"/>
        <end position="49"/>
    </location>
</feature>
<evidence type="ECO:0000256" key="1">
    <source>
        <dbReference type="SAM" id="MobiDB-lite"/>
    </source>
</evidence>
<reference evidence="2" key="1">
    <citation type="submission" date="2020-05" db="UniProtKB">
        <authorList>
            <consortium name="EnsemblMetazoa"/>
        </authorList>
    </citation>
    <scope>IDENTIFICATION</scope>
    <source>
        <strain evidence="2">FUMOZ</strain>
    </source>
</reference>
<evidence type="ECO:0000313" key="2">
    <source>
        <dbReference type="EnsemblMetazoa" id="AFUN018684-PA"/>
    </source>
</evidence>
<dbReference type="VEuPathDB" id="VectorBase:AFUN2_003640"/>
<dbReference type="STRING" id="62324.A0A4Y0BIC0"/>
<feature type="region of interest" description="Disordered" evidence="1">
    <location>
        <begin position="36"/>
        <end position="89"/>
    </location>
</feature>
<name>A0A4Y0BIC0_ANOFN</name>
<dbReference type="VEuPathDB" id="VectorBase:AFUN018684"/>
<accession>A0A4Y0BIC0</accession>
<proteinExistence type="predicted"/>